<keyword evidence="3" id="KW-1185">Reference proteome</keyword>
<gene>
    <name evidence="2" type="ORF">D0C36_17990</name>
</gene>
<feature type="chain" id="PRO_5016836389" description="Outer membrane protein beta-barrel domain-containing protein" evidence="1">
    <location>
        <begin position="21"/>
        <end position="164"/>
    </location>
</feature>
<protein>
    <recommendedName>
        <fullName evidence="4">Outer membrane protein beta-barrel domain-containing protein</fullName>
    </recommendedName>
</protein>
<evidence type="ECO:0000313" key="3">
    <source>
        <dbReference type="Proteomes" id="UP000264217"/>
    </source>
</evidence>
<dbReference type="OrthoDB" id="791021at2"/>
<comment type="caution">
    <text evidence="2">The sequence shown here is derived from an EMBL/GenBank/DDBJ whole genome shotgun (WGS) entry which is preliminary data.</text>
</comment>
<reference evidence="2 3" key="1">
    <citation type="submission" date="2018-08" db="EMBL/GenBank/DDBJ databases">
        <title>Mucilaginibacter sp. MYSH2.</title>
        <authorList>
            <person name="Seo T."/>
        </authorList>
    </citation>
    <scope>NUCLEOTIDE SEQUENCE [LARGE SCALE GENOMIC DNA]</scope>
    <source>
        <strain evidence="2 3">MYSH2</strain>
    </source>
</reference>
<name>A0A372NRG3_9SPHI</name>
<proteinExistence type="predicted"/>
<feature type="signal peptide" evidence="1">
    <location>
        <begin position="1"/>
        <end position="20"/>
    </location>
</feature>
<sequence>MKKLLFILAIVAGTAFTASAQTSSEKGRFSIGFDGGFPIGDYGDIYSVALGGNLKYEHPVAPSTFVTISGGYTSLKVKDELGGGSDGFIPVKAGLKYYFGGQGFYGEGQLGAVFGTASGSTTSFAYSPGIGYTIEGGFDIGVRYEGWSNNGTLSQIGFRVGYNF</sequence>
<dbReference type="AlphaFoldDB" id="A0A372NRG3"/>
<dbReference type="Proteomes" id="UP000264217">
    <property type="component" value="Unassembled WGS sequence"/>
</dbReference>
<dbReference type="EMBL" id="QWDC01000003">
    <property type="protein sequence ID" value="RFZ90843.1"/>
    <property type="molecule type" value="Genomic_DNA"/>
</dbReference>
<evidence type="ECO:0000256" key="1">
    <source>
        <dbReference type="SAM" id="SignalP"/>
    </source>
</evidence>
<evidence type="ECO:0000313" key="2">
    <source>
        <dbReference type="EMBL" id="RFZ90843.1"/>
    </source>
</evidence>
<organism evidence="2 3">
    <name type="scientific">Mucilaginibacter conchicola</name>
    <dbReference type="NCBI Taxonomy" id="2303333"/>
    <lineage>
        <taxon>Bacteria</taxon>
        <taxon>Pseudomonadati</taxon>
        <taxon>Bacteroidota</taxon>
        <taxon>Sphingobacteriia</taxon>
        <taxon>Sphingobacteriales</taxon>
        <taxon>Sphingobacteriaceae</taxon>
        <taxon>Mucilaginibacter</taxon>
    </lineage>
</organism>
<keyword evidence="1" id="KW-0732">Signal</keyword>
<dbReference type="RefSeq" id="WP_117393045.1">
    <property type="nucleotide sequence ID" value="NZ_QWDC01000003.1"/>
</dbReference>
<evidence type="ECO:0008006" key="4">
    <source>
        <dbReference type="Google" id="ProtNLM"/>
    </source>
</evidence>
<accession>A0A372NRG3</accession>